<dbReference type="STRING" id="706587.Desti_3252"/>
<accession>I4C8M0</accession>
<protein>
    <submittedName>
        <fullName evidence="1">Uncharacterized protein</fullName>
    </submittedName>
</protein>
<sequence length="184" mass="21291">MLSFFNCYYTDLSMPIFLSSLNLTKTMQNLREFFMTLPPLLLPFPQVSIQTSVAFQLLKSLTKVLSQKEYWETCYLPVPANLLRYERHALAWLTSLRRHAGTGFARRYFFERSFVSPFPSESFPHGEHLQSDASTRSSRWIAFRTGMRPTGGRVKVSRTLRLSENNHSVRHGRGFFSPEGATQQ</sequence>
<dbReference type="KEGG" id="dti:Desti_3252"/>
<dbReference type="AlphaFoldDB" id="I4C8M0"/>
<evidence type="ECO:0000313" key="1">
    <source>
        <dbReference type="EMBL" id="AFM25911.1"/>
    </source>
</evidence>
<name>I4C8M0_DESTA</name>
<dbReference type="HOGENOM" id="CLU_1465994_0_0_7"/>
<organism evidence="1 2">
    <name type="scientific">Desulfomonile tiedjei (strain ATCC 49306 / DSM 6799 / DCB-1)</name>
    <dbReference type="NCBI Taxonomy" id="706587"/>
    <lineage>
        <taxon>Bacteria</taxon>
        <taxon>Pseudomonadati</taxon>
        <taxon>Thermodesulfobacteriota</taxon>
        <taxon>Desulfomonilia</taxon>
        <taxon>Desulfomonilales</taxon>
        <taxon>Desulfomonilaceae</taxon>
        <taxon>Desulfomonile</taxon>
    </lineage>
</organism>
<evidence type="ECO:0000313" key="2">
    <source>
        <dbReference type="Proteomes" id="UP000006055"/>
    </source>
</evidence>
<proteinExistence type="predicted"/>
<dbReference type="EMBL" id="CP003360">
    <property type="protein sequence ID" value="AFM25911.1"/>
    <property type="molecule type" value="Genomic_DNA"/>
</dbReference>
<reference evidence="2" key="1">
    <citation type="submission" date="2012-06" db="EMBL/GenBank/DDBJ databases">
        <title>Complete sequence of chromosome of Desulfomonile tiedjei DSM 6799.</title>
        <authorList>
            <person name="Lucas S."/>
            <person name="Copeland A."/>
            <person name="Lapidus A."/>
            <person name="Glavina del Rio T."/>
            <person name="Dalin E."/>
            <person name="Tice H."/>
            <person name="Bruce D."/>
            <person name="Goodwin L."/>
            <person name="Pitluck S."/>
            <person name="Peters L."/>
            <person name="Ovchinnikova G."/>
            <person name="Zeytun A."/>
            <person name="Lu M."/>
            <person name="Kyrpides N."/>
            <person name="Mavromatis K."/>
            <person name="Ivanova N."/>
            <person name="Brettin T."/>
            <person name="Detter J.C."/>
            <person name="Han C."/>
            <person name="Larimer F."/>
            <person name="Land M."/>
            <person name="Hauser L."/>
            <person name="Markowitz V."/>
            <person name="Cheng J.-F."/>
            <person name="Hugenholtz P."/>
            <person name="Woyke T."/>
            <person name="Wu D."/>
            <person name="Spring S."/>
            <person name="Schroeder M."/>
            <person name="Brambilla E."/>
            <person name="Klenk H.-P."/>
            <person name="Eisen J.A."/>
        </authorList>
    </citation>
    <scope>NUCLEOTIDE SEQUENCE [LARGE SCALE GENOMIC DNA]</scope>
    <source>
        <strain evidence="2">ATCC 49306 / DSM 6799 / DCB-1</strain>
    </source>
</reference>
<gene>
    <name evidence="1" type="ordered locus">Desti_3252</name>
</gene>
<keyword evidence="2" id="KW-1185">Reference proteome</keyword>
<dbReference type="Proteomes" id="UP000006055">
    <property type="component" value="Chromosome"/>
</dbReference>